<accession>A0A8J7U6R6</accession>
<dbReference type="Pfam" id="PF13528">
    <property type="entry name" value="Glyco_trans_1_3"/>
    <property type="match status" value="1"/>
</dbReference>
<organism evidence="1 2">
    <name type="scientific">Acanthopleuribacter pedis</name>
    <dbReference type="NCBI Taxonomy" id="442870"/>
    <lineage>
        <taxon>Bacteria</taxon>
        <taxon>Pseudomonadati</taxon>
        <taxon>Acidobacteriota</taxon>
        <taxon>Holophagae</taxon>
        <taxon>Acanthopleuribacterales</taxon>
        <taxon>Acanthopleuribacteraceae</taxon>
        <taxon>Acanthopleuribacter</taxon>
    </lineage>
</organism>
<evidence type="ECO:0008006" key="3">
    <source>
        <dbReference type="Google" id="ProtNLM"/>
    </source>
</evidence>
<dbReference type="Proteomes" id="UP000664417">
    <property type="component" value="Unassembled WGS sequence"/>
</dbReference>
<protein>
    <recommendedName>
        <fullName evidence="3">Teichoic acid biosynthesis protein</fullName>
    </recommendedName>
</protein>
<proteinExistence type="predicted"/>
<evidence type="ECO:0000313" key="2">
    <source>
        <dbReference type="Proteomes" id="UP000664417"/>
    </source>
</evidence>
<dbReference type="SUPFAM" id="SSF53756">
    <property type="entry name" value="UDP-Glycosyltransferase/glycogen phosphorylase"/>
    <property type="match status" value="1"/>
</dbReference>
<comment type="caution">
    <text evidence="1">The sequence shown here is derived from an EMBL/GenBank/DDBJ whole genome shotgun (WGS) entry which is preliminary data.</text>
</comment>
<dbReference type="EMBL" id="JAFREP010000018">
    <property type="protein sequence ID" value="MBO1320661.1"/>
    <property type="molecule type" value="Genomic_DNA"/>
</dbReference>
<name>A0A8J7U6R6_9BACT</name>
<dbReference type="AlphaFoldDB" id="A0A8J7U6R6"/>
<dbReference type="Gene3D" id="3.40.50.2000">
    <property type="entry name" value="Glycogen Phosphorylase B"/>
    <property type="match status" value="1"/>
</dbReference>
<evidence type="ECO:0000313" key="1">
    <source>
        <dbReference type="EMBL" id="MBO1320661.1"/>
    </source>
</evidence>
<reference evidence="1" key="1">
    <citation type="submission" date="2021-03" db="EMBL/GenBank/DDBJ databases">
        <authorList>
            <person name="Wang G."/>
        </authorList>
    </citation>
    <scope>NUCLEOTIDE SEQUENCE</scope>
    <source>
        <strain evidence="1">KCTC 12899</strain>
    </source>
</reference>
<dbReference type="RefSeq" id="WP_207860614.1">
    <property type="nucleotide sequence ID" value="NZ_JAFREP010000018.1"/>
</dbReference>
<sequence>MARIVYGVSGEGSGHAVRSDFVLEHLKRKGHEIKVVTYDRGLRILQKQYDCFETAGLHISSRHNQVEKVQTFFENLAKLPEAKKRLKALKSEVFDSFQPDCVMTDFEPMSAYLANARDLPLITIDNQQGLRYMKFPCPDYLHKDRRLAENLVRMLIPRPDVSLITTFYFGKPVNDRTFLFPPILRQSIRELVPKIDNFILVYLTRGYDAFLEGLKHFKRERFVVYGCDTVGEFGPITYKPFDRNTFAQDLANCKAVMATAGFSLITESLFLHKPYLALPIIGQFEQEINAYLLQRLSYGSLMRNLSQASIGNFLYHLPDFRDHLESYKEVQRQPVTQKLDELLADDCQLLRTLHEKRKEADREALPIPDLFAG</sequence>
<gene>
    <name evidence="1" type="ORF">J3U88_19440</name>
</gene>
<keyword evidence="2" id="KW-1185">Reference proteome</keyword>